<dbReference type="Proteomes" id="UP000278157">
    <property type="component" value="Chromosome"/>
</dbReference>
<dbReference type="Gene3D" id="2.40.160.160">
    <property type="entry name" value="Inverse autotransporter, beta-domain"/>
    <property type="match status" value="2"/>
</dbReference>
<name>A0A448KPA7_CAMUP</name>
<evidence type="ECO:0000313" key="3">
    <source>
        <dbReference type="EMBL" id="VEG85230.1"/>
    </source>
</evidence>
<dbReference type="Pfam" id="PF11924">
    <property type="entry name" value="IAT_beta"/>
    <property type="match status" value="1"/>
</dbReference>
<sequence>MKKTLIGILLCLFAQNSFIFADVLGKALEENKEGNWTRFKFKYENNTPEVQEESVDFQAALNSALSSAFEKNNGIDQTEGNLDFQNENFQMKNLTSLYEGENDSLLFQKEIFVSQESYNYSGGLINRYMHENFLFGVNGFIDKHKEENSDSSSWGAEFGYTDTLKAYTNYYMPQDKSVERNLQLGLSFVVPSYESVIFDVSKDNEKANYQITYKPYKVLNFNLFQSQNKEDEIQNAVRVGFNFSLNKSFLRQLKEDESKFEEINRYDFFQRNR</sequence>
<organism evidence="3 4">
    <name type="scientific">Campylobacter upsaliensis</name>
    <dbReference type="NCBI Taxonomy" id="28080"/>
    <lineage>
        <taxon>Bacteria</taxon>
        <taxon>Pseudomonadati</taxon>
        <taxon>Campylobacterota</taxon>
        <taxon>Epsilonproteobacteria</taxon>
        <taxon>Campylobacterales</taxon>
        <taxon>Campylobacteraceae</taxon>
        <taxon>Campylobacter</taxon>
    </lineage>
</organism>
<dbReference type="EMBL" id="LR134372">
    <property type="protein sequence ID" value="VEG85230.1"/>
    <property type="molecule type" value="Genomic_DNA"/>
</dbReference>
<evidence type="ECO:0000313" key="4">
    <source>
        <dbReference type="Proteomes" id="UP000278157"/>
    </source>
</evidence>
<protein>
    <submittedName>
        <fullName evidence="3">Periplasmic protein</fullName>
    </submittedName>
</protein>
<evidence type="ECO:0000259" key="2">
    <source>
        <dbReference type="Pfam" id="PF11924"/>
    </source>
</evidence>
<feature type="signal peptide" evidence="1">
    <location>
        <begin position="1"/>
        <end position="21"/>
    </location>
</feature>
<reference evidence="3 4" key="1">
    <citation type="submission" date="2018-12" db="EMBL/GenBank/DDBJ databases">
        <authorList>
            <consortium name="Pathogen Informatics"/>
        </authorList>
    </citation>
    <scope>NUCLEOTIDE SEQUENCE [LARGE SCALE GENOMIC DNA]</scope>
    <source>
        <strain evidence="3 4">NCTC11541</strain>
    </source>
</reference>
<dbReference type="InterPro" id="IPR038177">
    <property type="entry name" value="IAT_beta_sf"/>
</dbReference>
<dbReference type="InterPro" id="IPR024519">
    <property type="entry name" value="IAT_beta"/>
</dbReference>
<feature type="chain" id="PRO_5019441661" evidence="1">
    <location>
        <begin position="22"/>
        <end position="273"/>
    </location>
</feature>
<keyword evidence="1" id="KW-0732">Signal</keyword>
<proteinExistence type="predicted"/>
<gene>
    <name evidence="3" type="ORF">NCTC11541_01273</name>
</gene>
<feature type="domain" description="Inverse autotransporter beta-domain" evidence="2">
    <location>
        <begin position="59"/>
        <end position="173"/>
    </location>
</feature>
<accession>A0A448KPA7</accession>
<dbReference type="AlphaFoldDB" id="A0A448KPA7"/>
<evidence type="ECO:0000256" key="1">
    <source>
        <dbReference type="SAM" id="SignalP"/>
    </source>
</evidence>